<keyword evidence="10 11" id="KW-0472">Membrane</keyword>
<keyword evidence="4" id="KW-0934">Plastid</keyword>
<name>A0AAV3PRT1_LITER</name>
<evidence type="ECO:0000256" key="9">
    <source>
        <dbReference type="ARBA" id="ARBA00022989"/>
    </source>
</evidence>
<evidence type="ECO:0000313" key="13">
    <source>
        <dbReference type="Proteomes" id="UP001454036"/>
    </source>
</evidence>
<evidence type="ECO:0000256" key="4">
    <source>
        <dbReference type="ARBA" id="ARBA00022640"/>
    </source>
</evidence>
<keyword evidence="13" id="KW-1185">Reference proteome</keyword>
<evidence type="ECO:0000256" key="11">
    <source>
        <dbReference type="SAM" id="Phobius"/>
    </source>
</evidence>
<sequence>MAISLILLLPPSLHPFHFHPSTILLSSTHLRFQITHAPPHSRRRRTPTSASATTFLNMFTQNPVTADVIATVVSGGVALTILRLFQETATRHIFDSKLNRKLVHISIGIAFMLCWPMFSDGRRGAIFAALIPGINVIKMLLLGLGVVKDEATVISMSRYGDYRELLKGPLYYAATITLACALYWINSPIGFAAVCNLCAGDGFADVIGRRFGSHKLPYNKNKSIVGSISMLMAGFLASIGFMHYFASFGYMTESWEMVWRFFVVSLASTLVESHPLSTDLDDNLTVPLASLLVGSLVF</sequence>
<evidence type="ECO:0000256" key="1">
    <source>
        <dbReference type="ARBA" id="ARBA00004508"/>
    </source>
</evidence>
<organism evidence="12 13">
    <name type="scientific">Lithospermum erythrorhizon</name>
    <name type="common">Purple gromwell</name>
    <name type="synonym">Lithospermum officinale var. erythrorhizon</name>
    <dbReference type="NCBI Taxonomy" id="34254"/>
    <lineage>
        <taxon>Eukaryota</taxon>
        <taxon>Viridiplantae</taxon>
        <taxon>Streptophyta</taxon>
        <taxon>Embryophyta</taxon>
        <taxon>Tracheophyta</taxon>
        <taxon>Spermatophyta</taxon>
        <taxon>Magnoliopsida</taxon>
        <taxon>eudicotyledons</taxon>
        <taxon>Gunneridae</taxon>
        <taxon>Pentapetalae</taxon>
        <taxon>asterids</taxon>
        <taxon>lamiids</taxon>
        <taxon>Boraginales</taxon>
        <taxon>Boraginaceae</taxon>
        <taxon>Boraginoideae</taxon>
        <taxon>Lithospermeae</taxon>
        <taxon>Lithospermum</taxon>
    </lineage>
</organism>
<protein>
    <submittedName>
        <fullName evidence="12">Kinase</fullName>
    </submittedName>
</protein>
<feature type="transmembrane region" description="Helical" evidence="11">
    <location>
        <begin position="64"/>
        <end position="82"/>
    </location>
</feature>
<dbReference type="GO" id="GO:0031969">
    <property type="term" value="C:chloroplast membrane"/>
    <property type="evidence" value="ECO:0007669"/>
    <property type="project" value="UniProtKB-SubCell"/>
</dbReference>
<evidence type="ECO:0000256" key="3">
    <source>
        <dbReference type="ARBA" id="ARBA00022528"/>
    </source>
</evidence>
<keyword evidence="6 11" id="KW-0812">Transmembrane</keyword>
<dbReference type="PANTHER" id="PTHR32523">
    <property type="entry name" value="PHYTOL KINASE 1, CHLOROPLASTIC"/>
    <property type="match status" value="1"/>
</dbReference>
<feature type="transmembrane region" description="Helical" evidence="11">
    <location>
        <begin position="191"/>
        <end position="212"/>
    </location>
</feature>
<reference evidence="12 13" key="1">
    <citation type="submission" date="2024-01" db="EMBL/GenBank/DDBJ databases">
        <title>The complete chloroplast genome sequence of Lithospermum erythrorhizon: insights into the phylogenetic relationship among Boraginaceae species and the maternal lineages of purple gromwells.</title>
        <authorList>
            <person name="Okada T."/>
            <person name="Watanabe K."/>
        </authorList>
    </citation>
    <scope>NUCLEOTIDE SEQUENCE [LARGE SCALE GENOMIC DNA]</scope>
</reference>
<dbReference type="GO" id="GO:0016301">
    <property type="term" value="F:kinase activity"/>
    <property type="evidence" value="ECO:0007669"/>
    <property type="project" value="UniProtKB-KW"/>
</dbReference>
<feature type="transmembrane region" description="Helical" evidence="11">
    <location>
        <begin position="224"/>
        <end position="246"/>
    </location>
</feature>
<feature type="transmembrane region" description="Helical" evidence="11">
    <location>
        <begin position="124"/>
        <end position="147"/>
    </location>
</feature>
<dbReference type="Proteomes" id="UP001454036">
    <property type="component" value="Unassembled WGS sequence"/>
</dbReference>
<evidence type="ECO:0000256" key="5">
    <source>
        <dbReference type="ARBA" id="ARBA00022679"/>
    </source>
</evidence>
<comment type="caution">
    <text evidence="12">The sequence shown here is derived from an EMBL/GenBank/DDBJ whole genome shotgun (WGS) entry which is preliminary data.</text>
</comment>
<proteinExistence type="inferred from homology"/>
<dbReference type="EMBL" id="BAABME010002077">
    <property type="protein sequence ID" value="GAA0152913.1"/>
    <property type="molecule type" value="Genomic_DNA"/>
</dbReference>
<dbReference type="AlphaFoldDB" id="A0AAV3PRT1"/>
<evidence type="ECO:0000256" key="10">
    <source>
        <dbReference type="ARBA" id="ARBA00023136"/>
    </source>
</evidence>
<keyword evidence="8" id="KW-0809">Transit peptide</keyword>
<comment type="subcellular location">
    <subcellularLocation>
        <location evidence="1">Plastid</location>
        <location evidence="1">Chloroplast membrane</location>
        <topology evidence="1">Multi-pass membrane protein</topology>
    </subcellularLocation>
</comment>
<accession>A0AAV3PRT1</accession>
<keyword evidence="5" id="KW-0808">Transferase</keyword>
<keyword evidence="3" id="KW-0150">Chloroplast</keyword>
<evidence type="ECO:0000256" key="8">
    <source>
        <dbReference type="ARBA" id="ARBA00022946"/>
    </source>
</evidence>
<gene>
    <name evidence="12" type="ORF">LIER_11272</name>
</gene>
<comment type="similarity">
    <text evidence="2">Belongs to the polyprenol kinase family.</text>
</comment>
<feature type="transmembrane region" description="Helical" evidence="11">
    <location>
        <begin position="168"/>
        <end position="185"/>
    </location>
</feature>
<evidence type="ECO:0000256" key="6">
    <source>
        <dbReference type="ARBA" id="ARBA00022692"/>
    </source>
</evidence>
<evidence type="ECO:0000256" key="7">
    <source>
        <dbReference type="ARBA" id="ARBA00022777"/>
    </source>
</evidence>
<evidence type="ECO:0000313" key="12">
    <source>
        <dbReference type="EMBL" id="GAA0152913.1"/>
    </source>
</evidence>
<keyword evidence="9 11" id="KW-1133">Transmembrane helix</keyword>
<dbReference type="PANTHER" id="PTHR32523:SF7">
    <property type="entry name" value="FARNESOL KINASE, CHLOROPLASTIC"/>
    <property type="match status" value="1"/>
</dbReference>
<evidence type="ECO:0000256" key="2">
    <source>
        <dbReference type="ARBA" id="ARBA00010794"/>
    </source>
</evidence>
<feature type="transmembrane region" description="Helical" evidence="11">
    <location>
        <begin position="102"/>
        <end position="118"/>
    </location>
</feature>
<keyword evidence="7 12" id="KW-0418">Kinase</keyword>
<dbReference type="InterPro" id="IPR039606">
    <property type="entry name" value="Phytol/farnesol_kinase"/>
</dbReference>